<dbReference type="Proteomes" id="UP000199370">
    <property type="component" value="Unassembled WGS sequence"/>
</dbReference>
<accession>A0A1G9W0C6</accession>
<proteinExistence type="predicted"/>
<feature type="region of interest" description="Disordered" evidence="1">
    <location>
        <begin position="1"/>
        <end position="49"/>
    </location>
</feature>
<name>A0A1G9W0C6_9EURY</name>
<feature type="compositionally biased region" description="Low complexity" evidence="1">
    <location>
        <begin position="12"/>
        <end position="26"/>
    </location>
</feature>
<gene>
    <name evidence="2" type="ORF">SAMN05192554_10785</name>
</gene>
<dbReference type="EMBL" id="FNIA01000007">
    <property type="protein sequence ID" value="SDM77813.1"/>
    <property type="molecule type" value="Genomic_DNA"/>
</dbReference>
<feature type="compositionally biased region" description="Polar residues" evidence="1">
    <location>
        <begin position="1"/>
        <end position="10"/>
    </location>
</feature>
<sequence>MLTAFATSGQRAPATASAGTTPSATAIRGVMNSTRPVYSSAKNGQRTGIGASVNHCAVPRTVRRELAGTGRLTA</sequence>
<evidence type="ECO:0000313" key="3">
    <source>
        <dbReference type="Proteomes" id="UP000199370"/>
    </source>
</evidence>
<protein>
    <submittedName>
        <fullName evidence="2">Uncharacterized protein</fullName>
    </submittedName>
</protein>
<dbReference type="AlphaFoldDB" id="A0A1G9W0C6"/>
<reference evidence="2 3" key="1">
    <citation type="submission" date="2016-10" db="EMBL/GenBank/DDBJ databases">
        <authorList>
            <person name="de Groot N.N."/>
        </authorList>
    </citation>
    <scope>NUCLEOTIDE SEQUENCE [LARGE SCALE GENOMIC DNA]</scope>
    <source>
        <strain evidence="3">EB21,IBRC-M 10013,KCTC 4048</strain>
    </source>
</reference>
<evidence type="ECO:0000256" key="1">
    <source>
        <dbReference type="SAM" id="MobiDB-lite"/>
    </source>
</evidence>
<evidence type="ECO:0000313" key="2">
    <source>
        <dbReference type="EMBL" id="SDM77813.1"/>
    </source>
</evidence>
<feature type="compositionally biased region" description="Polar residues" evidence="1">
    <location>
        <begin position="31"/>
        <end position="46"/>
    </location>
</feature>
<keyword evidence="3" id="KW-1185">Reference proteome</keyword>
<organism evidence="2 3">
    <name type="scientific">Haloarchaeobius iranensis</name>
    <dbReference type="NCBI Taxonomy" id="996166"/>
    <lineage>
        <taxon>Archaea</taxon>
        <taxon>Methanobacteriati</taxon>
        <taxon>Methanobacteriota</taxon>
        <taxon>Stenosarchaea group</taxon>
        <taxon>Halobacteria</taxon>
        <taxon>Halobacteriales</taxon>
        <taxon>Halorubellaceae</taxon>
        <taxon>Haloarchaeobius</taxon>
    </lineage>
</organism>
<dbReference type="STRING" id="996166.SAMN05192554_10785"/>